<keyword evidence="1" id="KW-1133">Transmembrane helix</keyword>
<accession>A0AAU7KT86</accession>
<reference evidence="2" key="1">
    <citation type="submission" date="2022-06" db="EMBL/GenBank/DDBJ databases">
        <title>A novel DMS-producing enzyme.</title>
        <authorList>
            <person name="Zhang Y."/>
        </authorList>
    </citation>
    <scope>NUCLEOTIDE SEQUENCE</scope>
    <source>
        <strain evidence="2">H10-59</strain>
    </source>
</reference>
<sequence>MTLRLECNSSRLPLLRRFSRQSLHLATLPFFLLMIVAIVLMSLFPGIATYLPQAMSG</sequence>
<keyword evidence="1" id="KW-0812">Transmembrane</keyword>
<dbReference type="EMBL" id="CP098828">
    <property type="protein sequence ID" value="XBO74193.1"/>
    <property type="molecule type" value="Genomic_DNA"/>
</dbReference>
<organism evidence="2">
    <name type="scientific">Halomonas sp. H10-59</name>
    <dbReference type="NCBI Taxonomy" id="2950874"/>
    <lineage>
        <taxon>Bacteria</taxon>
        <taxon>Pseudomonadati</taxon>
        <taxon>Pseudomonadota</taxon>
        <taxon>Gammaproteobacteria</taxon>
        <taxon>Oceanospirillales</taxon>
        <taxon>Halomonadaceae</taxon>
        <taxon>Halomonas</taxon>
    </lineage>
</organism>
<proteinExistence type="predicted"/>
<feature type="transmembrane region" description="Helical" evidence="1">
    <location>
        <begin position="25"/>
        <end position="51"/>
    </location>
</feature>
<name>A0AAU7KT86_9GAMM</name>
<protein>
    <submittedName>
        <fullName evidence="2">Uncharacterized protein</fullName>
    </submittedName>
</protein>
<evidence type="ECO:0000313" key="2">
    <source>
        <dbReference type="EMBL" id="XBO74193.1"/>
    </source>
</evidence>
<dbReference type="RefSeq" id="WP_156088603.1">
    <property type="nucleotide sequence ID" value="NZ_CP098828.1"/>
</dbReference>
<gene>
    <name evidence="2" type="ORF">NFG57_15390</name>
</gene>
<evidence type="ECO:0000256" key="1">
    <source>
        <dbReference type="SAM" id="Phobius"/>
    </source>
</evidence>
<keyword evidence="1" id="KW-0472">Membrane</keyword>
<dbReference type="AlphaFoldDB" id="A0AAU7KT86"/>